<evidence type="ECO:0000313" key="4">
    <source>
        <dbReference type="Proteomes" id="UP000007391"/>
    </source>
</evidence>
<dbReference type="eggNOG" id="arCOG00729">
    <property type="taxonomic scope" value="Archaea"/>
</dbReference>
<dbReference type="PANTHER" id="PTHR35901:SF1">
    <property type="entry name" value="EXONUCLEASE VAPC9"/>
    <property type="match status" value="1"/>
</dbReference>
<evidence type="ECO:0000259" key="2">
    <source>
        <dbReference type="Pfam" id="PF01850"/>
    </source>
</evidence>
<sequence length="130" mass="14464">MYLLDASAIINLIKNKKLEAFENASTTDLALYECLNAVWKEAFLLKRLKEETALKLAGSIAKIFSSIEAYSITGFEGEALNLALKEGITVYDAVYLYIAIRNGFTLVTDDEKLKDIASKYIKAMRSAEVP</sequence>
<dbReference type="EMBL" id="CP003423">
    <property type="protein sequence ID" value="AFH42646.1"/>
    <property type="molecule type" value="Genomic_DNA"/>
</dbReference>
<evidence type="ECO:0000313" key="3">
    <source>
        <dbReference type="EMBL" id="AFH42646.1"/>
    </source>
</evidence>
<keyword evidence="1" id="KW-0460">Magnesium</keyword>
<evidence type="ECO:0000256" key="1">
    <source>
        <dbReference type="ARBA" id="ARBA00022842"/>
    </source>
</evidence>
<dbReference type="RefSeq" id="WP_014557795.1">
    <property type="nucleotide sequence ID" value="NC_017461.1"/>
</dbReference>
<dbReference type="AlphaFoldDB" id="I0A0Y9"/>
<gene>
    <name evidence="3" type="ordered locus">FFONT_0656</name>
</gene>
<accession>I0A0Y9</accession>
<reference evidence="4" key="1">
    <citation type="submission" date="2012-03" db="EMBL/GenBank/DDBJ databases">
        <title>Fervidicoccus fontis complete genome analysis confirms its distinct phylogenetic position and predicts its environmental function.</title>
        <authorList>
            <person name="Lebedinsky A.V."/>
            <person name="Mardanov A.V."/>
            <person name="Gumerov V.M."/>
            <person name="Beletsky A.V."/>
            <person name="Kublanov I.V."/>
            <person name="Perevalova A.A."/>
            <person name="Bonch-Osmolovskaya E.A."/>
            <person name="Ravin N.V."/>
            <person name="Skryabin K.G."/>
        </authorList>
    </citation>
    <scope>NUCLEOTIDE SEQUENCE [LARGE SCALE GENOMIC DNA]</scope>
    <source>
        <strain evidence="4">DSM 19380 / VKM B-2539 / Kam940</strain>
    </source>
</reference>
<reference evidence="3 4" key="2">
    <citation type="journal article" date="2014" name="Extremophiles">
        <title>Analysis of the complete genome of Fervidococcus fontis confirms the distinct phylogenetic position of the order Fervidicoccales and suggests its environmental function.</title>
        <authorList>
            <person name="Lebedinsky A.V."/>
            <person name="Mardanov A.V."/>
            <person name="Kublanov I.V."/>
            <person name="Gumerov V.M."/>
            <person name="Beletsky A.V."/>
            <person name="Perevalova A.A."/>
            <person name="Bidzhieva S.Kh."/>
            <person name="Bonch-Osmolovskaya E.A."/>
            <person name="Skryabin K.G."/>
            <person name="Ravin N.V."/>
        </authorList>
    </citation>
    <scope>NUCLEOTIDE SEQUENCE [LARGE SCALE GENOMIC DNA]</scope>
    <source>
        <strain evidence="4">DSM 19380 / VKM B-2539 / Kam940</strain>
    </source>
</reference>
<dbReference type="InterPro" id="IPR044153">
    <property type="entry name" value="PIN_Pae0151-like"/>
</dbReference>
<protein>
    <recommendedName>
        <fullName evidence="2">PIN domain-containing protein</fullName>
    </recommendedName>
</protein>
<name>I0A0Y9_FERFK</name>
<dbReference type="SUPFAM" id="SSF88723">
    <property type="entry name" value="PIN domain-like"/>
    <property type="match status" value="1"/>
</dbReference>
<dbReference type="InterPro" id="IPR002716">
    <property type="entry name" value="PIN_dom"/>
</dbReference>
<dbReference type="HOGENOM" id="CLU_121774_5_1_2"/>
<dbReference type="InParanoid" id="I0A0Y9"/>
<dbReference type="Proteomes" id="UP000007391">
    <property type="component" value="Chromosome"/>
</dbReference>
<dbReference type="Pfam" id="PF01850">
    <property type="entry name" value="PIN"/>
    <property type="match status" value="1"/>
</dbReference>
<keyword evidence="4" id="KW-1185">Reference proteome</keyword>
<dbReference type="InterPro" id="IPR051619">
    <property type="entry name" value="TypeII_TA_RNase_PINc/VapC"/>
</dbReference>
<dbReference type="Gene3D" id="3.40.50.1010">
    <property type="entry name" value="5'-nuclease"/>
    <property type="match status" value="1"/>
</dbReference>
<proteinExistence type="predicted"/>
<dbReference type="GeneID" id="12449735"/>
<dbReference type="KEGG" id="ffo:FFONT_0656"/>
<dbReference type="CDD" id="cd09873">
    <property type="entry name" value="PIN_Pae0151-like"/>
    <property type="match status" value="1"/>
</dbReference>
<organism evidence="3 4">
    <name type="scientific">Fervidicoccus fontis (strain DSM 19380 / JCM 18336 / VKM B-2539 / Kam940)</name>
    <dbReference type="NCBI Taxonomy" id="1163730"/>
    <lineage>
        <taxon>Archaea</taxon>
        <taxon>Thermoproteota</taxon>
        <taxon>Thermoprotei</taxon>
        <taxon>Fervidicoccales</taxon>
        <taxon>Fervidicoccaceae</taxon>
        <taxon>Fervidicoccus</taxon>
    </lineage>
</organism>
<dbReference type="OrthoDB" id="168412at2157"/>
<dbReference type="InterPro" id="IPR029060">
    <property type="entry name" value="PIN-like_dom_sf"/>
</dbReference>
<dbReference type="PANTHER" id="PTHR35901">
    <property type="entry name" value="RIBONUCLEASE VAPC3"/>
    <property type="match status" value="1"/>
</dbReference>
<feature type="domain" description="PIN" evidence="2">
    <location>
        <begin position="2"/>
        <end position="117"/>
    </location>
</feature>
<dbReference type="STRING" id="1163730.FFONT_0656"/>